<feature type="domain" description="6-hydroxymethylpterin diphosphokinase MptE-like" evidence="1">
    <location>
        <begin position="290"/>
        <end position="451"/>
    </location>
</feature>
<dbReference type="EMBL" id="NXLR01000009">
    <property type="protein sequence ID" value="RDU59719.1"/>
    <property type="molecule type" value="Genomic_DNA"/>
</dbReference>
<gene>
    <name evidence="3" type="ORF">CQA63_05560</name>
</gene>
<dbReference type="Proteomes" id="UP000256599">
    <property type="component" value="Unassembled WGS sequence"/>
</dbReference>
<proteinExistence type="predicted"/>
<dbReference type="Pfam" id="PF20157">
    <property type="entry name" value="Maf_flag10_N"/>
    <property type="match status" value="1"/>
</dbReference>
<dbReference type="PANTHER" id="PTHR41786">
    <property type="entry name" value="MOTILITY ACCESSORY FACTOR MAF"/>
    <property type="match status" value="1"/>
</dbReference>
<evidence type="ECO:0000313" key="4">
    <source>
        <dbReference type="Proteomes" id="UP000256599"/>
    </source>
</evidence>
<keyword evidence="4" id="KW-1185">Reference proteome</keyword>
<feature type="domain" description="Glycosyltransferase Maf N-terminal" evidence="2">
    <location>
        <begin position="35"/>
        <end position="269"/>
    </location>
</feature>
<protein>
    <submittedName>
        <fullName evidence="3">DUF115 domain-containing protein</fullName>
    </submittedName>
</protein>
<dbReference type="AlphaFoldDB" id="A0A3D8I3L3"/>
<name>A0A3D8I3L3_9HELI</name>
<dbReference type="Pfam" id="PF01973">
    <property type="entry name" value="MptE-like"/>
    <property type="match status" value="1"/>
</dbReference>
<dbReference type="InterPro" id="IPR002826">
    <property type="entry name" value="MptE-like"/>
</dbReference>
<accession>A0A3D8I3L3</accession>
<comment type="caution">
    <text evidence="3">The sequence shown here is derived from an EMBL/GenBank/DDBJ whole genome shotgun (WGS) entry which is preliminary data.</text>
</comment>
<dbReference type="PANTHER" id="PTHR41786:SF1">
    <property type="entry name" value="6-HYDROXYMETHYLPTERIN DIPHOSPHOKINASE MPTE-LIKE DOMAIN-CONTAINING PROTEIN"/>
    <property type="match status" value="1"/>
</dbReference>
<organism evidence="3 4">
    <name type="scientific">Helicobacter marmotae</name>
    <dbReference type="NCBI Taxonomy" id="152490"/>
    <lineage>
        <taxon>Bacteria</taxon>
        <taxon>Pseudomonadati</taxon>
        <taxon>Campylobacterota</taxon>
        <taxon>Epsilonproteobacteria</taxon>
        <taxon>Campylobacterales</taxon>
        <taxon>Helicobacteraceae</taxon>
        <taxon>Helicobacter</taxon>
    </lineage>
</organism>
<evidence type="ECO:0000259" key="2">
    <source>
        <dbReference type="Pfam" id="PF20157"/>
    </source>
</evidence>
<evidence type="ECO:0000259" key="1">
    <source>
        <dbReference type="Pfam" id="PF01973"/>
    </source>
</evidence>
<evidence type="ECO:0000313" key="3">
    <source>
        <dbReference type="EMBL" id="RDU59719.1"/>
    </source>
</evidence>
<dbReference type="InterPro" id="IPR045376">
    <property type="entry name" value="Maf_N"/>
</dbReference>
<reference evidence="3 4" key="1">
    <citation type="submission" date="2018-04" db="EMBL/GenBank/DDBJ databases">
        <title>Novel Campyloabacter and Helicobacter Species and Strains.</title>
        <authorList>
            <person name="Mannion A.J."/>
            <person name="Shen Z."/>
            <person name="Fox J.G."/>
        </authorList>
    </citation>
    <scope>NUCLEOTIDE SEQUENCE [LARGE SCALE GENOMIC DNA]</scope>
    <source>
        <strain evidence="3 4">MIT 98-6070</strain>
    </source>
</reference>
<dbReference type="OrthoDB" id="5404763at2"/>
<sequence>MQEDTKGASSTFSADSLLHICQNRFELLESYTARRYALNMEFFASLNAKLSNELNAPIKQYNLYLHEDHLNIIDVHSKVFVYPTQKRDNATSHSMYERNLALSENPLNNPAYRIYTNHLALHKLDEKTLPLTASACNPMIDMLFRDFQGSNHMSLPPYFLPNVTLFGLLGGMFLQFLLEKGYRFHSLLLFEEDIDLFRISLYFIDYPLLFERVSERSCYLFVKDILHREFVQNYFTQRRITNNFIRLELCLYDSPKLQAVKDQVAESYAINSRGWGSFDDEMIGVRNTFINLGNGGRSKYPILHLPKRVNAPICVVGNGASLDHLLDFIKANAHKMIIFSCGTALKVLKNAGIMPDFQIEIERISYLKDVLESAPLGDSTLLCGNMVQPSAISLAKEAYIFMRGGSASAYFGSPRSVIEFAAPYVGNAGFALACLLSEEVIICGLDCGYIKGKAKHAKGSYYGEEQSIIPQNAYMVQGNGEYEVYADALFSLSSAMMSRAIEAFTPKLVINLGDGAYIYGTRCAKVQDFSLRKIDKQKYVKELKSYMCEEKAKVFKHDNFYQNELEGYKKTILQALCENIKETNKPPQSKQELFTRIDKIHAITLRESAKSPFVGVLLEGSIAHMLHTMMLCALHIPGDNILPFYGRCVEIIENTLSKMIMSYKMLCISANKD</sequence>
<dbReference type="RefSeq" id="WP_104700005.1">
    <property type="nucleotide sequence ID" value="NZ_FZPP01000019.1"/>
</dbReference>